<evidence type="ECO:0000256" key="1">
    <source>
        <dbReference type="SAM" id="SignalP"/>
    </source>
</evidence>
<dbReference type="PANTHER" id="PTHR34512">
    <property type="entry name" value="CELL SURFACE PROTEIN"/>
    <property type="match status" value="1"/>
</dbReference>
<keyword evidence="4" id="KW-1185">Reference proteome</keyword>
<protein>
    <submittedName>
        <fullName evidence="3">Outer membrane biogenesis protein BamB</fullName>
    </submittedName>
</protein>
<dbReference type="AlphaFoldDB" id="A0A5C6AF42"/>
<reference evidence="3 4" key="1">
    <citation type="submission" date="2019-02" db="EMBL/GenBank/DDBJ databases">
        <title>Deep-cultivation of Planctomycetes and their phenomic and genomic characterization uncovers novel biology.</title>
        <authorList>
            <person name="Wiegand S."/>
            <person name="Jogler M."/>
            <person name="Boedeker C."/>
            <person name="Pinto D."/>
            <person name="Vollmers J."/>
            <person name="Rivas-Marin E."/>
            <person name="Kohn T."/>
            <person name="Peeters S.H."/>
            <person name="Heuer A."/>
            <person name="Rast P."/>
            <person name="Oberbeckmann S."/>
            <person name="Bunk B."/>
            <person name="Jeske O."/>
            <person name="Meyerdierks A."/>
            <person name="Storesund J.E."/>
            <person name="Kallscheuer N."/>
            <person name="Luecker S."/>
            <person name="Lage O.M."/>
            <person name="Pohl T."/>
            <person name="Merkel B.J."/>
            <person name="Hornburger P."/>
            <person name="Mueller R.-W."/>
            <person name="Bruemmer F."/>
            <person name="Labrenz M."/>
            <person name="Spormann A.M."/>
            <person name="Op Den Camp H."/>
            <person name="Overmann J."/>
            <person name="Amann R."/>
            <person name="Jetten M.S.M."/>
            <person name="Mascher T."/>
            <person name="Medema M.H."/>
            <person name="Devos D.P."/>
            <person name="Kaster A.-K."/>
            <person name="Ovreas L."/>
            <person name="Rohde M."/>
            <person name="Galperin M.Y."/>
            <person name="Jogler C."/>
        </authorList>
    </citation>
    <scope>NUCLEOTIDE SEQUENCE [LARGE SCALE GENOMIC DNA]</scope>
    <source>
        <strain evidence="3 4">Pla108</strain>
    </source>
</reference>
<evidence type="ECO:0000313" key="4">
    <source>
        <dbReference type="Proteomes" id="UP000317421"/>
    </source>
</evidence>
<organism evidence="3 4">
    <name type="scientific">Botrimarina colliarenosi</name>
    <dbReference type="NCBI Taxonomy" id="2528001"/>
    <lineage>
        <taxon>Bacteria</taxon>
        <taxon>Pseudomonadati</taxon>
        <taxon>Planctomycetota</taxon>
        <taxon>Planctomycetia</taxon>
        <taxon>Pirellulales</taxon>
        <taxon>Lacipirellulaceae</taxon>
        <taxon>Botrimarina</taxon>
    </lineage>
</organism>
<gene>
    <name evidence="3" type="ORF">Pla108_21920</name>
</gene>
<feature type="chain" id="PRO_5023009919" evidence="1">
    <location>
        <begin position="18"/>
        <end position="422"/>
    </location>
</feature>
<dbReference type="InterPro" id="IPR011047">
    <property type="entry name" value="Quinoprotein_ADH-like_sf"/>
</dbReference>
<dbReference type="RefSeq" id="WP_146444924.1">
    <property type="nucleotide sequence ID" value="NZ_SJPR01000002.1"/>
</dbReference>
<evidence type="ECO:0000259" key="2">
    <source>
        <dbReference type="Pfam" id="PF13360"/>
    </source>
</evidence>
<dbReference type="OrthoDB" id="244732at2"/>
<dbReference type="InterPro" id="IPR002372">
    <property type="entry name" value="PQQ_rpt_dom"/>
</dbReference>
<evidence type="ECO:0000313" key="3">
    <source>
        <dbReference type="EMBL" id="TWT98037.1"/>
    </source>
</evidence>
<dbReference type="InterPro" id="IPR015943">
    <property type="entry name" value="WD40/YVTN_repeat-like_dom_sf"/>
</dbReference>
<name>A0A5C6AF42_9BACT</name>
<dbReference type="PROSITE" id="PS51257">
    <property type="entry name" value="PROKAR_LIPOPROTEIN"/>
    <property type="match status" value="1"/>
</dbReference>
<comment type="caution">
    <text evidence="3">The sequence shown here is derived from an EMBL/GenBank/DDBJ whole genome shotgun (WGS) entry which is preliminary data.</text>
</comment>
<dbReference type="PANTHER" id="PTHR34512:SF30">
    <property type="entry name" value="OUTER MEMBRANE PROTEIN ASSEMBLY FACTOR BAMB"/>
    <property type="match status" value="1"/>
</dbReference>
<dbReference type="Proteomes" id="UP000317421">
    <property type="component" value="Unassembled WGS sequence"/>
</dbReference>
<feature type="domain" description="Pyrrolo-quinoline quinone repeat" evidence="2">
    <location>
        <begin position="49"/>
        <end position="200"/>
    </location>
</feature>
<dbReference type="Pfam" id="PF13360">
    <property type="entry name" value="PQQ_2"/>
    <property type="match status" value="1"/>
</dbReference>
<accession>A0A5C6AF42</accession>
<sequence precursor="true">MQAMKPMLLLLAGASCAASEWKSFRGDGSSYAPDAAPPTQWSVQQGENVAWTADLPGRGVSGPIVVDGRVVITASDGPRRERLHVVAFDDATGRRLWSRQAWATGRSQCHETSAVAAPTPASDGERVFAFYSSNDLLAIGLDGAVQWVRGLTLDHPGVGNDTGMASSPAVSGDAVIVQCECQNESFAIAMDRTTGATLWQVDRPREANWSSPLPWTTADGEPAVWLQDSKGASLHHANSGKQLARIDAECRGFQSPSPGSDDRLLLAAGGLSVYAAPFEQPQLVAGNLQPGSPSPVVIGDRVLVINRGGVLACGDLESGDLVWRRRLGGQFWATPVVAGDMIYCVNSKGDATVVALGNGDQVSKADFEEDILGSPAVSEAAVYFRSHAHLWKIGAAGRVADSPLHPAAAGPSQQAAGDSLQK</sequence>
<feature type="signal peptide" evidence="1">
    <location>
        <begin position="1"/>
        <end position="17"/>
    </location>
</feature>
<dbReference type="EMBL" id="SJPR01000002">
    <property type="protein sequence ID" value="TWT98037.1"/>
    <property type="molecule type" value="Genomic_DNA"/>
</dbReference>
<dbReference type="Gene3D" id="2.130.10.10">
    <property type="entry name" value="YVTN repeat-like/Quinoprotein amine dehydrogenase"/>
    <property type="match status" value="2"/>
</dbReference>
<proteinExistence type="predicted"/>
<dbReference type="SUPFAM" id="SSF50998">
    <property type="entry name" value="Quinoprotein alcohol dehydrogenase-like"/>
    <property type="match status" value="1"/>
</dbReference>
<keyword evidence="1" id="KW-0732">Signal</keyword>